<organism evidence="1 2">
    <name type="scientific">Xenorhabdus poinarii G6</name>
    <dbReference type="NCBI Taxonomy" id="1354304"/>
    <lineage>
        <taxon>Bacteria</taxon>
        <taxon>Pseudomonadati</taxon>
        <taxon>Pseudomonadota</taxon>
        <taxon>Gammaproteobacteria</taxon>
        <taxon>Enterobacterales</taxon>
        <taxon>Morganellaceae</taxon>
        <taxon>Xenorhabdus</taxon>
    </lineage>
</organism>
<gene>
    <name evidence="1" type="ORF">XPG1_2928</name>
</gene>
<dbReference type="AlphaFoldDB" id="A0A068R8U9"/>
<sequence length="187" mass="19362">MPPRLSTIRSLKKCCGKVPGWARRPPGQVSTPVTGAKKEKPACNAAGAGADYRAAGCPDPSGHDGTLGTVSGRHCPGPGHTGWLYAETGAMAGAFSGKGQNTADPVYPAENPGVPALWRPDAKTGGKNNPVLGLHPLSGMQRDAECQHGDGFAKNPPGKFTRLKIGLGIERSGGCFNNHAVIHRKLP</sequence>
<proteinExistence type="predicted"/>
<evidence type="ECO:0000313" key="2">
    <source>
        <dbReference type="Proteomes" id="UP000032735"/>
    </source>
</evidence>
<keyword evidence="2" id="KW-1185">Reference proteome</keyword>
<reference evidence="1 2" key="1">
    <citation type="submission" date="2013-07" db="EMBL/GenBank/DDBJ databases">
        <authorList>
            <person name="Genoscope - CEA"/>
        </authorList>
    </citation>
    <scope>NUCLEOTIDE SEQUENCE [LARGE SCALE GENOMIC DNA]</scope>
    <source>
        <strain evidence="1 2">G6</strain>
    </source>
</reference>
<dbReference type="EMBL" id="FO704551">
    <property type="protein sequence ID" value="CDG22575.1"/>
    <property type="molecule type" value="Genomic_DNA"/>
</dbReference>
<dbReference type="KEGG" id="xpo:XPG1_2928"/>
<accession>A0A068R8U9</accession>
<protein>
    <submittedName>
        <fullName evidence="1">Uncharacterized protein</fullName>
    </submittedName>
</protein>
<dbReference type="HOGENOM" id="CLU_1447132_0_0_6"/>
<dbReference type="Proteomes" id="UP000032735">
    <property type="component" value="Chromosome"/>
</dbReference>
<evidence type="ECO:0000313" key="1">
    <source>
        <dbReference type="EMBL" id="CDG22575.1"/>
    </source>
</evidence>
<name>A0A068R8U9_9GAMM</name>